<dbReference type="SUPFAM" id="SSF50978">
    <property type="entry name" value="WD40 repeat-like"/>
    <property type="match status" value="1"/>
</dbReference>
<gene>
    <name evidence="8" type="ORF">GH714_013032</name>
</gene>
<feature type="compositionally biased region" description="Basic and acidic residues" evidence="6">
    <location>
        <begin position="515"/>
        <end position="527"/>
    </location>
</feature>
<feature type="compositionally biased region" description="Low complexity" evidence="6">
    <location>
        <begin position="1044"/>
        <end position="1058"/>
    </location>
</feature>
<dbReference type="InterPro" id="IPR015943">
    <property type="entry name" value="WD40/YVTN_repeat-like_dom_sf"/>
</dbReference>
<evidence type="ECO:0000259" key="7">
    <source>
        <dbReference type="PROSITE" id="PS50103"/>
    </source>
</evidence>
<evidence type="ECO:0000313" key="9">
    <source>
        <dbReference type="Proteomes" id="UP000467840"/>
    </source>
</evidence>
<dbReference type="PANTHER" id="PTHR44489">
    <property type="match status" value="1"/>
</dbReference>
<dbReference type="Proteomes" id="UP000467840">
    <property type="component" value="Chromosome 2"/>
</dbReference>
<dbReference type="InterPro" id="IPR004088">
    <property type="entry name" value="KH_dom_type_1"/>
</dbReference>
<dbReference type="Pfam" id="PF00400">
    <property type="entry name" value="WD40"/>
    <property type="match status" value="3"/>
</dbReference>
<evidence type="ECO:0000313" key="8">
    <source>
        <dbReference type="EMBL" id="KAF2290429.1"/>
    </source>
</evidence>
<sequence>MDAKIATIHSRLGGGPARNNVVCRYWMMGKCNRNPCRFMHRELPPPNVYRRTSEQPNLLRKEQSIRSPSHGLKNSLALSDGSEVKTAQNSTNHVIKDPPRKRPNPGNSLASNSGGGGGGSEYKCTRESSSSGTKAMNLEKIKPSSNSSVLVVEGNASEEKTVECSKKACENWMSDKCDKEDGCQFLHSWFYGDWFSTLAKLKGHIQAVSGIALPSRSDKLFSSGSDGTVHVWDCNTGQSTRVINVGVKIGAWNIETAAEFNLDGPVGQVNAIAVADVVDMLFAGAQDGAILAWKGSAKNPNPFELASSMKGHISAVICLTIGRNRLYSGSVDNTIRAWDLDTLQCVHTLSGHNDAVTSLICWDQYLLSCSLDKTIKAWAFTEEGNLDVIYTHNEEHGAIALCGMHDAEAKPILLCSCSDNTVYLYELPTEVRTIQTGPGEIVELRGPDPSFCDGVKTVLKESVEEPGVENEKAESAALPPSEGVPETTGKEEPAADGHDAVNTQQASVEDLNTDDAEKKEESEKHSEEDEDPATDTQTASRKMEVPNDKVGVLIGKGGDTIRYLQYNSGAKIQITRDADASPQSTTRPVEIIGTLSNIKKAEKLINAVIAEADACGSPSLVARGLPSAQTSVGLIIGRGGDAIKALQVKSGAPIQLIPQHLPEGDGSKERTVRVTGDRKQIEMAREMIKDVMNQTVRSSPYSSSFNQQHSYRPRGPTGPSNWGPRGPHSSQPNPYDYHLRGPYPSQSSQYPPPSYGGYPPQQMGPRGNFGSGWEQRPPTMQGSVPHGGVYDYGVQGGHVSDHPASGPISTPVSGHAPSPSPTPAMSHSPSQANYNYGQPHGPDYGHQAPYSQAVPSQQGYGHGYDEPKYDNHAPMQHPYGHGSSQPVYPQASNQPGYRAQQQYGKQPSYGMPLQGPPPQSYGPPRPSQPGDMPYQGPIQSSQSYGPNVPPQQQYPYASSGQSNPSNGSASGAEGNNQAMPTSGPGYPQQEQPASNNAGYGYQGSQDPAYGSGPGATYSAPPSGQQAYAQPTATQPSYDQSVPQSGAYGAAPGSAPVGYGKNLVSLAHLPSI</sequence>
<feature type="domain" description="C3H1-type" evidence="7">
    <location>
        <begin position="163"/>
        <end position="190"/>
    </location>
</feature>
<dbReference type="InterPro" id="IPR036612">
    <property type="entry name" value="KH_dom_type_1_sf"/>
</dbReference>
<keyword evidence="3" id="KW-0694">RNA-binding</keyword>
<dbReference type="EMBL" id="JAAGAX010000015">
    <property type="protein sequence ID" value="KAF2290429.1"/>
    <property type="molecule type" value="Genomic_DNA"/>
</dbReference>
<feature type="region of interest" description="Disordered" evidence="6">
    <location>
        <begin position="695"/>
        <end position="1058"/>
    </location>
</feature>
<dbReference type="Gene3D" id="2.130.10.10">
    <property type="entry name" value="YVTN repeat-like/Quinoprotein amine dehydrogenase"/>
    <property type="match status" value="1"/>
</dbReference>
<feature type="repeat" description="WD" evidence="4">
    <location>
        <begin position="201"/>
        <end position="242"/>
    </location>
</feature>
<keyword evidence="5" id="KW-0862">Zinc</keyword>
<feature type="zinc finger region" description="C3H1-type" evidence="5">
    <location>
        <begin position="17"/>
        <end position="43"/>
    </location>
</feature>
<dbReference type="SMART" id="SM00322">
    <property type="entry name" value="KH"/>
    <property type="match status" value="2"/>
</dbReference>
<feature type="region of interest" description="Disordered" evidence="6">
    <location>
        <begin position="462"/>
        <end position="545"/>
    </location>
</feature>
<evidence type="ECO:0000256" key="3">
    <source>
        <dbReference type="PROSITE-ProRule" id="PRU00117"/>
    </source>
</evidence>
<dbReference type="PROSITE" id="PS50082">
    <property type="entry name" value="WD_REPEATS_2"/>
    <property type="match status" value="2"/>
</dbReference>
<keyword evidence="5" id="KW-0863">Zinc-finger</keyword>
<dbReference type="InterPro" id="IPR001680">
    <property type="entry name" value="WD40_rpt"/>
</dbReference>
<feature type="compositionally biased region" description="Basic and acidic residues" evidence="6">
    <location>
        <begin position="462"/>
        <end position="474"/>
    </location>
</feature>
<dbReference type="Pfam" id="PF00013">
    <property type="entry name" value="KH_1"/>
    <property type="match status" value="2"/>
</dbReference>
<feature type="compositionally biased region" description="Polar residues" evidence="6">
    <location>
        <begin position="849"/>
        <end position="859"/>
    </location>
</feature>
<feature type="compositionally biased region" description="Basic and acidic residues" evidence="6">
    <location>
        <begin position="662"/>
        <end position="677"/>
    </location>
</feature>
<dbReference type="InterPro" id="IPR004087">
    <property type="entry name" value="KH_dom"/>
</dbReference>
<dbReference type="PROSITE" id="PS50084">
    <property type="entry name" value="KH_TYPE_1"/>
    <property type="match status" value="2"/>
</dbReference>
<evidence type="ECO:0000256" key="4">
    <source>
        <dbReference type="PROSITE-ProRule" id="PRU00221"/>
    </source>
</evidence>
<feature type="region of interest" description="Disordered" evidence="6">
    <location>
        <begin position="658"/>
        <end position="677"/>
    </location>
</feature>
<dbReference type="PROSITE" id="PS50294">
    <property type="entry name" value="WD_REPEATS_REGION"/>
    <property type="match status" value="2"/>
</dbReference>
<dbReference type="CDD" id="cd00105">
    <property type="entry name" value="KH-I"/>
    <property type="match status" value="1"/>
</dbReference>
<keyword evidence="5" id="KW-0479">Metal-binding</keyword>
<feature type="compositionally biased region" description="Low complexity" evidence="6">
    <location>
        <begin position="741"/>
        <end position="765"/>
    </location>
</feature>
<dbReference type="PROSITE" id="PS50103">
    <property type="entry name" value="ZF_C3H1"/>
    <property type="match status" value="2"/>
</dbReference>
<dbReference type="PANTHER" id="PTHR44489:SF14">
    <property type="entry name" value="ZINC FINGER CCCH DOMAIN-CONTAINING PROTEIN 59-RELATED"/>
    <property type="match status" value="1"/>
</dbReference>
<keyword evidence="1 4" id="KW-0853">WD repeat</keyword>
<dbReference type="AlphaFoldDB" id="A0A6A6KSL4"/>
<feature type="domain" description="C3H1-type" evidence="7">
    <location>
        <begin position="17"/>
        <end position="43"/>
    </location>
</feature>
<evidence type="ECO:0000256" key="6">
    <source>
        <dbReference type="SAM" id="MobiDB-lite"/>
    </source>
</evidence>
<feature type="compositionally biased region" description="Basic and acidic residues" evidence="6">
    <location>
        <begin position="488"/>
        <end position="499"/>
    </location>
</feature>
<feature type="compositionally biased region" description="Polar residues" evidence="6">
    <location>
        <begin position="937"/>
        <end position="980"/>
    </location>
</feature>
<proteinExistence type="predicted"/>
<dbReference type="GO" id="GO:0003723">
    <property type="term" value="F:RNA binding"/>
    <property type="evidence" value="ECO:0007669"/>
    <property type="project" value="UniProtKB-UniRule"/>
</dbReference>
<feature type="compositionally biased region" description="Polar residues" evidence="6">
    <location>
        <begin position="882"/>
        <end position="905"/>
    </location>
</feature>
<feature type="compositionally biased region" description="Pro residues" evidence="6">
    <location>
        <begin position="914"/>
        <end position="927"/>
    </location>
</feature>
<comment type="caution">
    <text evidence="8">The sequence shown here is derived from an EMBL/GenBank/DDBJ whole genome shotgun (WGS) entry which is preliminary data.</text>
</comment>
<dbReference type="Gene3D" id="3.30.1370.10">
    <property type="entry name" value="K Homology domain, type 1"/>
    <property type="match status" value="2"/>
</dbReference>
<feature type="repeat" description="WD" evidence="4">
    <location>
        <begin position="309"/>
        <end position="348"/>
    </location>
</feature>
<dbReference type="InterPro" id="IPR044715">
    <property type="entry name" value="WDR86-like"/>
</dbReference>
<evidence type="ECO:0000256" key="2">
    <source>
        <dbReference type="ARBA" id="ARBA00022737"/>
    </source>
</evidence>
<dbReference type="SMART" id="SM00356">
    <property type="entry name" value="ZnF_C3H1"/>
    <property type="match status" value="2"/>
</dbReference>
<keyword evidence="2" id="KW-0677">Repeat</keyword>
<evidence type="ECO:0000256" key="1">
    <source>
        <dbReference type="ARBA" id="ARBA00022574"/>
    </source>
</evidence>
<dbReference type="GO" id="GO:0008270">
    <property type="term" value="F:zinc ion binding"/>
    <property type="evidence" value="ECO:0007669"/>
    <property type="project" value="UniProtKB-KW"/>
</dbReference>
<reference evidence="8 9" key="1">
    <citation type="journal article" date="2020" name="Mol. Plant">
        <title>The Chromosome-Based Rubber Tree Genome Provides New Insights into Spurge Genome Evolution and Rubber Biosynthesis.</title>
        <authorList>
            <person name="Liu J."/>
            <person name="Shi C."/>
            <person name="Shi C.C."/>
            <person name="Li W."/>
            <person name="Zhang Q.J."/>
            <person name="Zhang Y."/>
            <person name="Li K."/>
            <person name="Lu H.F."/>
            <person name="Shi C."/>
            <person name="Zhu S.T."/>
            <person name="Xiao Z.Y."/>
            <person name="Nan H."/>
            <person name="Yue Y."/>
            <person name="Zhu X.G."/>
            <person name="Wu Y."/>
            <person name="Hong X.N."/>
            <person name="Fan G.Y."/>
            <person name="Tong Y."/>
            <person name="Zhang D."/>
            <person name="Mao C.L."/>
            <person name="Liu Y.L."/>
            <person name="Hao S.J."/>
            <person name="Liu W.Q."/>
            <person name="Lv M.Q."/>
            <person name="Zhang H.B."/>
            <person name="Liu Y."/>
            <person name="Hu-Tang G.R."/>
            <person name="Wang J.P."/>
            <person name="Wang J.H."/>
            <person name="Sun Y.H."/>
            <person name="Ni S.B."/>
            <person name="Chen W.B."/>
            <person name="Zhang X.C."/>
            <person name="Jiao Y.N."/>
            <person name="Eichler E.E."/>
            <person name="Li G.H."/>
            <person name="Liu X."/>
            <person name="Gao L.Z."/>
        </authorList>
    </citation>
    <scope>NUCLEOTIDE SEQUENCE [LARGE SCALE GENOMIC DNA]</scope>
    <source>
        <strain evidence="9">cv. GT1</strain>
        <tissue evidence="8">Leaf</tissue>
    </source>
</reference>
<dbReference type="InterPro" id="IPR000571">
    <property type="entry name" value="Znf_CCCH"/>
</dbReference>
<keyword evidence="9" id="KW-1185">Reference proteome</keyword>
<protein>
    <recommendedName>
        <fullName evidence="7">C3H1-type domain-containing protein</fullName>
    </recommendedName>
</protein>
<feature type="compositionally biased region" description="Polar residues" evidence="6">
    <location>
        <begin position="988"/>
        <end position="1005"/>
    </location>
</feature>
<dbReference type="PROSITE" id="PS00678">
    <property type="entry name" value="WD_REPEATS_1"/>
    <property type="match status" value="1"/>
</dbReference>
<dbReference type="SUPFAM" id="SSF54791">
    <property type="entry name" value="Eukaryotic type KH-domain (KH-domain type I)"/>
    <property type="match status" value="2"/>
</dbReference>
<feature type="compositionally biased region" description="Polar residues" evidence="6">
    <location>
        <begin position="695"/>
        <end position="710"/>
    </location>
</feature>
<name>A0A6A6KSL4_HEVBR</name>
<evidence type="ECO:0000256" key="5">
    <source>
        <dbReference type="PROSITE-ProRule" id="PRU00723"/>
    </source>
</evidence>
<dbReference type="SMART" id="SM00320">
    <property type="entry name" value="WD40"/>
    <property type="match status" value="5"/>
</dbReference>
<feature type="compositionally biased region" description="Polar residues" evidence="6">
    <location>
        <begin position="823"/>
        <end position="836"/>
    </location>
</feature>
<feature type="region of interest" description="Disordered" evidence="6">
    <location>
        <begin position="39"/>
        <end position="136"/>
    </location>
</feature>
<dbReference type="InterPro" id="IPR036322">
    <property type="entry name" value="WD40_repeat_dom_sf"/>
</dbReference>
<dbReference type="InterPro" id="IPR019775">
    <property type="entry name" value="WD40_repeat_CS"/>
</dbReference>
<organism evidence="8 9">
    <name type="scientific">Hevea brasiliensis</name>
    <name type="common">Para rubber tree</name>
    <name type="synonym">Siphonia brasiliensis</name>
    <dbReference type="NCBI Taxonomy" id="3981"/>
    <lineage>
        <taxon>Eukaryota</taxon>
        <taxon>Viridiplantae</taxon>
        <taxon>Streptophyta</taxon>
        <taxon>Embryophyta</taxon>
        <taxon>Tracheophyta</taxon>
        <taxon>Spermatophyta</taxon>
        <taxon>Magnoliopsida</taxon>
        <taxon>eudicotyledons</taxon>
        <taxon>Gunneridae</taxon>
        <taxon>Pentapetalae</taxon>
        <taxon>rosids</taxon>
        <taxon>fabids</taxon>
        <taxon>Malpighiales</taxon>
        <taxon>Euphorbiaceae</taxon>
        <taxon>Crotonoideae</taxon>
        <taxon>Micrandreae</taxon>
        <taxon>Hevea</taxon>
    </lineage>
</organism>
<feature type="zinc finger region" description="C3H1-type" evidence="5">
    <location>
        <begin position="163"/>
        <end position="190"/>
    </location>
</feature>
<accession>A0A6A6KSL4</accession>
<feature type="compositionally biased region" description="Low complexity" evidence="6">
    <location>
        <begin position="1024"/>
        <end position="1035"/>
    </location>
</feature>